<proteinExistence type="predicted"/>
<dbReference type="AlphaFoldDB" id="A0A0R3JR19"/>
<dbReference type="EMBL" id="LKHP01000021">
    <property type="protein sequence ID" value="KRQ85904.1"/>
    <property type="molecule type" value="Genomic_DNA"/>
</dbReference>
<evidence type="ECO:0000256" key="1">
    <source>
        <dbReference type="SAM" id="Coils"/>
    </source>
</evidence>
<accession>A0A0R3JR19</accession>
<evidence type="ECO:0000313" key="3">
    <source>
        <dbReference type="Proteomes" id="UP000052015"/>
    </source>
</evidence>
<keyword evidence="3" id="KW-1185">Reference proteome</keyword>
<name>A0A0R3JR19_CALMK</name>
<feature type="coiled-coil region" evidence="1">
    <location>
        <begin position="27"/>
        <end position="95"/>
    </location>
</feature>
<organism evidence="2 3">
    <name type="scientific">Caloramator mitchellensis</name>
    <dbReference type="NCBI Taxonomy" id="908809"/>
    <lineage>
        <taxon>Bacteria</taxon>
        <taxon>Bacillati</taxon>
        <taxon>Bacillota</taxon>
        <taxon>Clostridia</taxon>
        <taxon>Eubacteriales</taxon>
        <taxon>Clostridiaceae</taxon>
        <taxon>Caloramator</taxon>
    </lineage>
</organism>
<dbReference type="Proteomes" id="UP000052015">
    <property type="component" value="Unassembled WGS sequence"/>
</dbReference>
<keyword evidence="1" id="KW-0175">Coiled coil</keyword>
<reference evidence="2 3" key="1">
    <citation type="submission" date="2015-09" db="EMBL/GenBank/DDBJ databases">
        <title>Draft genome sequence of a Caloramator mitchellensis, a moderate thermophile from the Great Artesian Basin of Australia.</title>
        <authorList>
            <person name="Patel B.K."/>
        </authorList>
    </citation>
    <scope>NUCLEOTIDE SEQUENCE [LARGE SCALE GENOMIC DNA]</scope>
    <source>
        <strain evidence="2 3">VF08</strain>
    </source>
</reference>
<protein>
    <submittedName>
        <fullName evidence="2">Uncharacterized protein</fullName>
    </submittedName>
</protein>
<evidence type="ECO:0000313" key="2">
    <source>
        <dbReference type="EMBL" id="KRQ85904.1"/>
    </source>
</evidence>
<sequence length="106" mass="12430">MDGEIASVIKNLIHIDKNASELREKFKLEIENRKRQIGVEIEKLKQEIIEDELININEFEKEKMDKAKLQAEKIINIAKEECSDLEKKYSDSKAKLIKKAIDELFK</sequence>
<dbReference type="OrthoDB" id="1957067at2"/>
<gene>
    <name evidence="2" type="ORF">ABG79_02329</name>
</gene>
<comment type="caution">
    <text evidence="2">The sequence shown here is derived from an EMBL/GenBank/DDBJ whole genome shotgun (WGS) entry which is preliminary data.</text>
</comment>
<dbReference type="STRING" id="908809.ABG79_02329"/>
<dbReference type="RefSeq" id="WP_057979609.1">
    <property type="nucleotide sequence ID" value="NZ_LKHP01000021.1"/>
</dbReference>